<proteinExistence type="predicted"/>
<evidence type="ECO:0000313" key="2">
    <source>
        <dbReference type="Proteomes" id="UP000762676"/>
    </source>
</evidence>
<evidence type="ECO:0000313" key="1">
    <source>
        <dbReference type="EMBL" id="GFR91916.1"/>
    </source>
</evidence>
<gene>
    <name evidence="1" type="ORF">ElyMa_002604400</name>
</gene>
<dbReference type="AlphaFoldDB" id="A0AAV4H2S9"/>
<dbReference type="EMBL" id="BMAT01005366">
    <property type="protein sequence ID" value="GFR91916.1"/>
    <property type="molecule type" value="Genomic_DNA"/>
</dbReference>
<sequence length="105" mass="11463">MYNDIKKATSLTATKTASLKNKTKDHGRAAGTLGGACSGVLHHTKRVYKESIFIRTKADGYLFNTARLHGALKVWRVLIPEIMLTNDAALVSNKNWAEGTCQLGC</sequence>
<dbReference type="Proteomes" id="UP000762676">
    <property type="component" value="Unassembled WGS sequence"/>
</dbReference>
<comment type="caution">
    <text evidence="1">The sequence shown here is derived from an EMBL/GenBank/DDBJ whole genome shotgun (WGS) entry which is preliminary data.</text>
</comment>
<keyword evidence="2" id="KW-1185">Reference proteome</keyword>
<reference evidence="1 2" key="1">
    <citation type="journal article" date="2021" name="Elife">
        <title>Chloroplast acquisition without the gene transfer in kleptoplastic sea slugs, Plakobranchus ocellatus.</title>
        <authorList>
            <person name="Maeda T."/>
            <person name="Takahashi S."/>
            <person name="Yoshida T."/>
            <person name="Shimamura S."/>
            <person name="Takaki Y."/>
            <person name="Nagai Y."/>
            <person name="Toyoda A."/>
            <person name="Suzuki Y."/>
            <person name="Arimoto A."/>
            <person name="Ishii H."/>
            <person name="Satoh N."/>
            <person name="Nishiyama T."/>
            <person name="Hasebe M."/>
            <person name="Maruyama T."/>
            <person name="Minagawa J."/>
            <person name="Obokata J."/>
            <person name="Shigenobu S."/>
        </authorList>
    </citation>
    <scope>NUCLEOTIDE SEQUENCE [LARGE SCALE GENOMIC DNA]</scope>
</reference>
<organism evidence="1 2">
    <name type="scientific">Elysia marginata</name>
    <dbReference type="NCBI Taxonomy" id="1093978"/>
    <lineage>
        <taxon>Eukaryota</taxon>
        <taxon>Metazoa</taxon>
        <taxon>Spiralia</taxon>
        <taxon>Lophotrochozoa</taxon>
        <taxon>Mollusca</taxon>
        <taxon>Gastropoda</taxon>
        <taxon>Heterobranchia</taxon>
        <taxon>Euthyneura</taxon>
        <taxon>Panpulmonata</taxon>
        <taxon>Sacoglossa</taxon>
        <taxon>Placobranchoidea</taxon>
        <taxon>Plakobranchidae</taxon>
        <taxon>Elysia</taxon>
    </lineage>
</organism>
<name>A0AAV4H2S9_9GAST</name>
<accession>A0AAV4H2S9</accession>
<protein>
    <submittedName>
        <fullName evidence="1">Uncharacterized protein</fullName>
    </submittedName>
</protein>